<evidence type="ECO:0000313" key="1">
    <source>
        <dbReference type="EMBL" id="VDN45427.1"/>
    </source>
</evidence>
<protein>
    <submittedName>
        <fullName evidence="1">Uncharacterized protein</fullName>
    </submittedName>
</protein>
<accession>A0A3P7PL89</accession>
<name>A0A3P7PL89_9BILA</name>
<sequence>MRSHKRILQTLIKLAAGKTDALIQALIIVGGERSICGGLAARRNIEMIAAAEFQNLVQHKLFGYIPPIVFGNIIARYQQHQTKIL</sequence>
<reference evidence="1 2" key="1">
    <citation type="submission" date="2018-11" db="EMBL/GenBank/DDBJ databases">
        <authorList>
            <consortium name="Pathogen Informatics"/>
        </authorList>
    </citation>
    <scope>NUCLEOTIDE SEQUENCE [LARGE SCALE GENOMIC DNA]</scope>
</reference>
<dbReference type="OrthoDB" id="5844508at2759"/>
<organism evidence="1 2">
    <name type="scientific">Gongylonema pulchrum</name>
    <dbReference type="NCBI Taxonomy" id="637853"/>
    <lineage>
        <taxon>Eukaryota</taxon>
        <taxon>Metazoa</taxon>
        <taxon>Ecdysozoa</taxon>
        <taxon>Nematoda</taxon>
        <taxon>Chromadorea</taxon>
        <taxon>Rhabditida</taxon>
        <taxon>Spirurina</taxon>
        <taxon>Spiruromorpha</taxon>
        <taxon>Spiruroidea</taxon>
        <taxon>Gongylonematidae</taxon>
        <taxon>Gongylonema</taxon>
    </lineage>
</organism>
<dbReference type="Proteomes" id="UP000271098">
    <property type="component" value="Unassembled WGS sequence"/>
</dbReference>
<dbReference type="EMBL" id="UYRT01110167">
    <property type="protein sequence ID" value="VDN45427.1"/>
    <property type="molecule type" value="Genomic_DNA"/>
</dbReference>
<dbReference type="AlphaFoldDB" id="A0A3P7PL89"/>
<gene>
    <name evidence="1" type="ORF">GPUH_LOCUS26347</name>
</gene>
<evidence type="ECO:0000313" key="2">
    <source>
        <dbReference type="Proteomes" id="UP000271098"/>
    </source>
</evidence>
<keyword evidence="2" id="KW-1185">Reference proteome</keyword>
<proteinExistence type="predicted"/>